<dbReference type="Gene3D" id="3.60.15.10">
    <property type="entry name" value="Ribonuclease Z/Hydroxyacylglutathione hydrolase-like"/>
    <property type="match status" value="1"/>
</dbReference>
<gene>
    <name evidence="1" type="ORF">COV41_00380</name>
</gene>
<proteinExistence type="predicted"/>
<dbReference type="PANTHER" id="PTHR39189">
    <property type="entry name" value="UPF0173 METAL-DEPENDENT HYDROLASE YTKL"/>
    <property type="match status" value="1"/>
</dbReference>
<dbReference type="EMBL" id="PCXE01000009">
    <property type="protein sequence ID" value="PIR26923.1"/>
    <property type="molecule type" value="Genomic_DNA"/>
</dbReference>
<evidence type="ECO:0000313" key="1">
    <source>
        <dbReference type="EMBL" id="PIR26923.1"/>
    </source>
</evidence>
<name>A0A2H0PXY3_9BACT</name>
<dbReference type="AlphaFoldDB" id="A0A2H0PXY3"/>
<dbReference type="Pfam" id="PF13483">
    <property type="entry name" value="Lactamase_B_3"/>
    <property type="match status" value="1"/>
</dbReference>
<dbReference type="Proteomes" id="UP000236846">
    <property type="component" value="Unassembled WGS sequence"/>
</dbReference>
<reference evidence="1 2" key="1">
    <citation type="submission" date="2017-09" db="EMBL/GenBank/DDBJ databases">
        <title>Depth-based differentiation of microbial function through sediment-hosted aquifers and enrichment of novel symbionts in the deep terrestrial subsurface.</title>
        <authorList>
            <person name="Probst A.J."/>
            <person name="Ladd B."/>
            <person name="Jarett J.K."/>
            <person name="Geller-Mcgrath D.E."/>
            <person name="Sieber C.M."/>
            <person name="Emerson J.B."/>
            <person name="Anantharaman K."/>
            <person name="Thomas B.C."/>
            <person name="Malmstrom R."/>
            <person name="Stieglmeier M."/>
            <person name="Klingl A."/>
            <person name="Woyke T."/>
            <person name="Ryan C.M."/>
            <person name="Banfield J.F."/>
        </authorList>
    </citation>
    <scope>NUCLEOTIDE SEQUENCE [LARGE SCALE GENOMIC DNA]</scope>
    <source>
        <strain evidence="1">CG11_big_fil_rev_8_21_14_0_20_43_10</strain>
    </source>
</reference>
<sequence length="211" mass="23380">MILTWYGASCFKIETQDMTLALSPFGKNEALGIAKSPRFKANIMLISQHTPLYNSASGIDNNPFVIDQPGEYEVGGIFFYGIQTPSANTAFVIRSEDITIAYLAGMKDVKLSEEIMRRFENADILIVPSGGDDVYNSSQAARIAAQLEPCLVIPMHYKVSGMKGKWQGVDAFIKEMNAQPESQDKLNIRKRDIPKEGMRVVVLEPQGITKV</sequence>
<evidence type="ECO:0008006" key="3">
    <source>
        <dbReference type="Google" id="ProtNLM"/>
    </source>
</evidence>
<dbReference type="PANTHER" id="PTHR39189:SF1">
    <property type="entry name" value="UPF0173 METAL-DEPENDENT HYDROLASE YTKL"/>
    <property type="match status" value="1"/>
</dbReference>
<organism evidence="1 2">
    <name type="scientific">Candidatus Brennerbacteria bacterium CG11_big_fil_rev_8_21_14_0_20_43_10</name>
    <dbReference type="NCBI Taxonomy" id="1974523"/>
    <lineage>
        <taxon>Bacteria</taxon>
        <taxon>Candidatus Brenneribacteriota</taxon>
    </lineage>
</organism>
<dbReference type="SUPFAM" id="SSF56281">
    <property type="entry name" value="Metallo-hydrolase/oxidoreductase"/>
    <property type="match status" value="1"/>
</dbReference>
<protein>
    <recommendedName>
        <fullName evidence="3">Lactamase</fullName>
    </recommendedName>
</protein>
<accession>A0A2H0PXY3</accession>
<evidence type="ECO:0000313" key="2">
    <source>
        <dbReference type="Proteomes" id="UP000236846"/>
    </source>
</evidence>
<comment type="caution">
    <text evidence="1">The sequence shown here is derived from an EMBL/GenBank/DDBJ whole genome shotgun (WGS) entry which is preliminary data.</text>
</comment>
<dbReference type="InterPro" id="IPR036866">
    <property type="entry name" value="RibonucZ/Hydroxyglut_hydro"/>
</dbReference>